<evidence type="ECO:0000259" key="14">
    <source>
        <dbReference type="PROSITE" id="PS50957"/>
    </source>
</evidence>
<dbReference type="GO" id="GO:0004843">
    <property type="term" value="F:cysteine-type deubiquitinase activity"/>
    <property type="evidence" value="ECO:0007669"/>
    <property type="project" value="UniProtKB-EC"/>
</dbReference>
<dbReference type="Gene3D" id="3.90.70.40">
    <property type="match status" value="1"/>
</dbReference>
<keyword evidence="6" id="KW-0378">Hydrolase</keyword>
<feature type="active site" description="Nucleophile" evidence="11">
    <location>
        <position position="40"/>
    </location>
</feature>
<accession>A0A316UUY9</accession>
<evidence type="ECO:0000256" key="13">
    <source>
        <dbReference type="SAM" id="MobiDB-lite"/>
    </source>
</evidence>
<feature type="compositionally biased region" description="Basic and acidic residues" evidence="13">
    <location>
        <begin position="531"/>
        <end position="569"/>
    </location>
</feature>
<comment type="subcellular location">
    <subcellularLocation>
        <location evidence="2">Nucleus</location>
    </subcellularLocation>
</comment>
<feature type="domain" description="Josephin" evidence="14">
    <location>
        <begin position="25"/>
        <end position="205"/>
    </location>
</feature>
<dbReference type="PANTHER" id="PTHR14159">
    <property type="entry name" value="ATAXIN-3-RELATED"/>
    <property type="match status" value="1"/>
</dbReference>
<keyword evidence="10" id="KW-0539">Nucleus</keyword>
<feature type="compositionally biased region" description="Polar residues" evidence="13">
    <location>
        <begin position="303"/>
        <end position="312"/>
    </location>
</feature>
<dbReference type="PRINTS" id="PR01233">
    <property type="entry name" value="JOSEPHIN"/>
</dbReference>
<protein>
    <recommendedName>
        <fullName evidence="3">ubiquitinyl hydrolase 1</fullName>
        <ecNumber evidence="3">3.4.19.12</ecNumber>
    </recommendedName>
</protein>
<feature type="active site" evidence="11">
    <location>
        <position position="159"/>
    </location>
</feature>
<dbReference type="RefSeq" id="XP_025363654.1">
    <property type="nucleotide sequence ID" value="XM_025508134.1"/>
</dbReference>
<dbReference type="InterPro" id="IPR006155">
    <property type="entry name" value="Josephin"/>
</dbReference>
<evidence type="ECO:0000256" key="8">
    <source>
        <dbReference type="ARBA" id="ARBA00023015"/>
    </source>
</evidence>
<keyword evidence="4" id="KW-0645">Protease</keyword>
<evidence type="ECO:0000256" key="2">
    <source>
        <dbReference type="ARBA" id="ARBA00004123"/>
    </source>
</evidence>
<dbReference type="AlphaFoldDB" id="A0A316UUY9"/>
<evidence type="ECO:0000256" key="7">
    <source>
        <dbReference type="ARBA" id="ARBA00022807"/>
    </source>
</evidence>
<feature type="compositionally biased region" description="Acidic residues" evidence="13">
    <location>
        <begin position="398"/>
        <end position="413"/>
    </location>
</feature>
<dbReference type="STRING" id="1569628.A0A316UUY9"/>
<evidence type="ECO:0000313" key="15">
    <source>
        <dbReference type="EMBL" id="PWN29042.1"/>
    </source>
</evidence>
<evidence type="ECO:0000256" key="12">
    <source>
        <dbReference type="PROSITE-ProRule" id="PRU00331"/>
    </source>
</evidence>
<evidence type="ECO:0000313" key="16">
    <source>
        <dbReference type="Proteomes" id="UP000245884"/>
    </source>
</evidence>
<feature type="compositionally biased region" description="Basic and acidic residues" evidence="13">
    <location>
        <begin position="325"/>
        <end position="334"/>
    </location>
</feature>
<dbReference type="SMART" id="SM01246">
    <property type="entry name" value="Josephin"/>
    <property type="match status" value="1"/>
</dbReference>
<feature type="compositionally biased region" description="Acidic residues" evidence="13">
    <location>
        <begin position="570"/>
        <end position="582"/>
    </location>
</feature>
<feature type="compositionally biased region" description="Low complexity" evidence="13">
    <location>
        <begin position="240"/>
        <end position="265"/>
    </location>
</feature>
<evidence type="ECO:0000256" key="5">
    <source>
        <dbReference type="ARBA" id="ARBA00022786"/>
    </source>
</evidence>
<evidence type="ECO:0000256" key="1">
    <source>
        <dbReference type="ARBA" id="ARBA00000707"/>
    </source>
</evidence>
<dbReference type="Gene3D" id="1.10.287.10">
    <property type="entry name" value="S15/NS1, RNA-binding"/>
    <property type="match status" value="1"/>
</dbReference>
<sequence length="616" mass="65963">MSTARGGGRPSASASASAQQRDVIKAAIVHERQEQGSMLCAQHCLNNLLQGHYFDAAQLADIAKQLDDVERGHLDMDDVQWGDREQQARNADETGFFSVGVVETALQVWGLSLRRWAAQDMRHLHSKPEDQLAFVLNLESHWFTFRSFGTAGDIWFNLNSFLDSPTWVGSGYLGALLDQAQREGYSVFVARPTSEDESSQQALINQFRGSSADQAADDAVAAAVGSGGEDADMMQAIQASLASSSRPADSSASATGAGVSTPSGSRNARPGSSNEGKRKKSRRQTDEGIEEAVRASLGRSAVAASSSRQGGTRDTAIDLEDDSRDDGAEGEARPSRSPFLNPALRDQLVQGIDDDGDDFAILPSAALATPANAPGIGRAPDAPARQRPSGDRGAPIEIGDEDDEELDDDDYDDSTLAARDRREEELHQQFTAAAQAFGSMRDNRDYDDEDAELQRALAASMAYEYGAAGGSGAGGSGEALGDDWMAGEDAEEQARLFEQIRNGSAGAAAGGSRHDLGRRSPTPADVGRIAKMREDAKRKEREEREREERHARGEFTPEPEPEKKAKRDDDSDSDEDEDEEGEGVAKNGEAAGGQSPAAAALSPEELRKMRLARFGG</sequence>
<feature type="region of interest" description="Disordered" evidence="13">
    <location>
        <begin position="367"/>
        <end position="424"/>
    </location>
</feature>
<evidence type="ECO:0000256" key="9">
    <source>
        <dbReference type="ARBA" id="ARBA00023163"/>
    </source>
</evidence>
<evidence type="ECO:0000256" key="3">
    <source>
        <dbReference type="ARBA" id="ARBA00012759"/>
    </source>
</evidence>
<dbReference type="PROSITE" id="PS50957">
    <property type="entry name" value="JOSEPHIN"/>
    <property type="match status" value="1"/>
</dbReference>
<dbReference type="OrthoDB" id="10063692at2759"/>
<organism evidence="15 16">
    <name type="scientific">Jaminaea rosea</name>
    <dbReference type="NCBI Taxonomy" id="1569628"/>
    <lineage>
        <taxon>Eukaryota</taxon>
        <taxon>Fungi</taxon>
        <taxon>Dikarya</taxon>
        <taxon>Basidiomycota</taxon>
        <taxon>Ustilaginomycotina</taxon>
        <taxon>Exobasidiomycetes</taxon>
        <taxon>Microstromatales</taxon>
        <taxon>Microstromatales incertae sedis</taxon>
        <taxon>Jaminaea</taxon>
    </lineage>
</organism>
<reference evidence="15 16" key="1">
    <citation type="journal article" date="2018" name="Mol. Biol. Evol.">
        <title>Broad Genomic Sampling Reveals a Smut Pathogenic Ancestry of the Fungal Clade Ustilaginomycotina.</title>
        <authorList>
            <person name="Kijpornyongpan T."/>
            <person name="Mondo S.J."/>
            <person name="Barry K."/>
            <person name="Sandor L."/>
            <person name="Lee J."/>
            <person name="Lipzen A."/>
            <person name="Pangilinan J."/>
            <person name="LaButti K."/>
            <person name="Hainaut M."/>
            <person name="Henrissat B."/>
            <person name="Grigoriev I.V."/>
            <person name="Spatafora J.W."/>
            <person name="Aime M.C."/>
        </authorList>
    </citation>
    <scope>NUCLEOTIDE SEQUENCE [LARGE SCALE GENOMIC DNA]</scope>
    <source>
        <strain evidence="15 16">MCA 5214</strain>
    </source>
</reference>
<dbReference type="Proteomes" id="UP000245884">
    <property type="component" value="Unassembled WGS sequence"/>
</dbReference>
<feature type="compositionally biased region" description="Gly residues" evidence="13">
    <location>
        <begin position="468"/>
        <end position="478"/>
    </location>
</feature>
<gene>
    <name evidence="15" type="ORF">BDZ90DRAFT_259103</name>
</gene>
<evidence type="ECO:0000256" key="10">
    <source>
        <dbReference type="ARBA" id="ARBA00023242"/>
    </source>
</evidence>
<keyword evidence="9" id="KW-0804">Transcription</keyword>
<evidence type="ECO:0000256" key="6">
    <source>
        <dbReference type="ARBA" id="ARBA00022801"/>
    </source>
</evidence>
<dbReference type="GO" id="GO:0016579">
    <property type="term" value="P:protein deubiquitination"/>
    <property type="evidence" value="ECO:0007669"/>
    <property type="project" value="InterPro"/>
</dbReference>
<dbReference type="GO" id="GO:0006508">
    <property type="term" value="P:proteolysis"/>
    <property type="evidence" value="ECO:0007669"/>
    <property type="project" value="UniProtKB-KW"/>
</dbReference>
<dbReference type="EC" id="3.4.19.12" evidence="3"/>
<keyword evidence="8" id="KW-0805">Transcription regulation</keyword>
<dbReference type="Pfam" id="PF02099">
    <property type="entry name" value="Josephin"/>
    <property type="match status" value="1"/>
</dbReference>
<dbReference type="GO" id="GO:0005634">
    <property type="term" value="C:nucleus"/>
    <property type="evidence" value="ECO:0007669"/>
    <property type="project" value="UniProtKB-SubCell"/>
</dbReference>
<dbReference type="EMBL" id="KZ819664">
    <property type="protein sequence ID" value="PWN29042.1"/>
    <property type="molecule type" value="Genomic_DNA"/>
</dbReference>
<comment type="catalytic activity">
    <reaction evidence="1">
        <text>Thiol-dependent hydrolysis of ester, thioester, amide, peptide and isopeptide bonds formed by the C-terminal Gly of ubiquitin (a 76-residue protein attached to proteins as an intracellular targeting signal).</text>
        <dbReference type="EC" id="3.4.19.12"/>
    </reaction>
</comment>
<feature type="compositionally biased region" description="Low complexity" evidence="13">
    <location>
        <begin position="588"/>
        <end position="600"/>
    </location>
</feature>
<dbReference type="InterPro" id="IPR033865">
    <property type="entry name" value="Ataxin-3"/>
</dbReference>
<evidence type="ECO:0000256" key="4">
    <source>
        <dbReference type="ARBA" id="ARBA00022670"/>
    </source>
</evidence>
<keyword evidence="16" id="KW-1185">Reference proteome</keyword>
<feature type="region of interest" description="Disordered" evidence="13">
    <location>
        <begin position="240"/>
        <end position="343"/>
    </location>
</feature>
<dbReference type="PANTHER" id="PTHR14159:SF0">
    <property type="entry name" value="ATAXIN-3-RELATED"/>
    <property type="match status" value="1"/>
</dbReference>
<name>A0A316UUY9_9BASI</name>
<evidence type="ECO:0000256" key="11">
    <source>
        <dbReference type="PIRSR" id="PIRSR633865-1"/>
    </source>
</evidence>
<proteinExistence type="predicted"/>
<comment type="caution">
    <text evidence="12">Lacks conserved residue(s) required for the propagation of feature annotation.</text>
</comment>
<keyword evidence="7" id="KW-0788">Thiol protease</keyword>
<feature type="region of interest" description="Disordered" evidence="13">
    <location>
        <begin position="468"/>
        <end position="616"/>
    </location>
</feature>
<feature type="active site" description="Proton acceptor" evidence="11">
    <location>
        <position position="141"/>
    </location>
</feature>
<keyword evidence="5" id="KW-0833">Ubl conjugation pathway</keyword>
<dbReference type="GeneID" id="37029957"/>